<reference evidence="8" key="2">
    <citation type="submission" date="2023-11" db="UniProtKB">
        <authorList>
            <consortium name="WormBaseParasite"/>
        </authorList>
    </citation>
    <scope>IDENTIFICATION</scope>
</reference>
<dbReference type="WBParaSite" id="TREG1_76830.1">
    <property type="protein sequence ID" value="TREG1_76830.1"/>
    <property type="gene ID" value="TREG1_76830"/>
</dbReference>
<evidence type="ECO:0000313" key="8">
    <source>
        <dbReference type="WBParaSite" id="TREG1_76830.1"/>
    </source>
</evidence>
<dbReference type="GO" id="GO:0070822">
    <property type="term" value="C:Sin3-type complex"/>
    <property type="evidence" value="ECO:0007669"/>
    <property type="project" value="TreeGrafter"/>
</dbReference>
<dbReference type="AlphaFoldDB" id="A0AA85KE49"/>
<dbReference type="InterPro" id="IPR038098">
    <property type="entry name" value="PHF12_MRG-bd_sf"/>
</dbReference>
<dbReference type="GO" id="GO:0008270">
    <property type="term" value="F:zinc ion binding"/>
    <property type="evidence" value="ECO:0007669"/>
    <property type="project" value="UniProtKB-KW"/>
</dbReference>
<dbReference type="Pfam" id="PF00628">
    <property type="entry name" value="PHD"/>
    <property type="match status" value="1"/>
</dbReference>
<evidence type="ECO:0000256" key="5">
    <source>
        <dbReference type="SAM" id="MobiDB-lite"/>
    </source>
</evidence>
<evidence type="ECO:0000256" key="3">
    <source>
        <dbReference type="ARBA" id="ARBA00022833"/>
    </source>
</evidence>
<feature type="region of interest" description="Disordered" evidence="5">
    <location>
        <begin position="66"/>
        <end position="94"/>
    </location>
</feature>
<dbReference type="InterPro" id="IPR011011">
    <property type="entry name" value="Znf_FYVE_PHD"/>
</dbReference>
<dbReference type="InterPro" id="IPR019786">
    <property type="entry name" value="Zinc_finger_PHD-type_CS"/>
</dbReference>
<keyword evidence="1" id="KW-0479">Metal-binding</keyword>
<dbReference type="InterPro" id="IPR042163">
    <property type="entry name" value="PHF12"/>
</dbReference>
<dbReference type="PANTHER" id="PTHR46309:SF1">
    <property type="entry name" value="PHD FINGER PROTEIN 12"/>
    <property type="match status" value="1"/>
</dbReference>
<proteinExistence type="predicted"/>
<dbReference type="Pfam" id="PF16737">
    <property type="entry name" value="PHF12_MRG_bd"/>
    <property type="match status" value="1"/>
</dbReference>
<feature type="domain" description="PHD-type" evidence="6">
    <location>
        <begin position="104"/>
        <end position="154"/>
    </location>
</feature>
<dbReference type="Gene3D" id="6.10.20.60">
    <property type="entry name" value="PHD finger protein 12"/>
    <property type="match status" value="1"/>
</dbReference>
<evidence type="ECO:0000313" key="7">
    <source>
        <dbReference type="Proteomes" id="UP000050795"/>
    </source>
</evidence>
<dbReference type="CDD" id="cd15533">
    <property type="entry name" value="PHD1_PHF12"/>
    <property type="match status" value="1"/>
</dbReference>
<reference evidence="7" key="1">
    <citation type="submission" date="2022-06" db="EMBL/GenBank/DDBJ databases">
        <authorList>
            <person name="Berger JAMES D."/>
            <person name="Berger JAMES D."/>
        </authorList>
    </citation>
    <scope>NUCLEOTIDE SEQUENCE [LARGE SCALE GENOMIC DNA]</scope>
</reference>
<dbReference type="SMART" id="SM00249">
    <property type="entry name" value="PHD"/>
    <property type="match status" value="1"/>
</dbReference>
<keyword evidence="2 4" id="KW-0863">Zinc-finger</keyword>
<dbReference type="Proteomes" id="UP000050795">
    <property type="component" value="Unassembled WGS sequence"/>
</dbReference>
<feature type="compositionally biased region" description="Low complexity" evidence="5">
    <location>
        <begin position="163"/>
        <end position="181"/>
    </location>
</feature>
<dbReference type="PROSITE" id="PS01359">
    <property type="entry name" value="ZF_PHD_1"/>
    <property type="match status" value="1"/>
</dbReference>
<evidence type="ECO:0000256" key="4">
    <source>
        <dbReference type="PROSITE-ProRule" id="PRU00146"/>
    </source>
</evidence>
<dbReference type="GO" id="GO:0000122">
    <property type="term" value="P:negative regulation of transcription by RNA polymerase II"/>
    <property type="evidence" value="ECO:0007669"/>
    <property type="project" value="TreeGrafter"/>
</dbReference>
<dbReference type="InterPro" id="IPR031966">
    <property type="entry name" value="PHF12_MRG-bd"/>
</dbReference>
<organism evidence="7 8">
    <name type="scientific">Trichobilharzia regenti</name>
    <name type="common">Nasal bird schistosome</name>
    <dbReference type="NCBI Taxonomy" id="157069"/>
    <lineage>
        <taxon>Eukaryota</taxon>
        <taxon>Metazoa</taxon>
        <taxon>Spiralia</taxon>
        <taxon>Lophotrochozoa</taxon>
        <taxon>Platyhelminthes</taxon>
        <taxon>Trematoda</taxon>
        <taxon>Digenea</taxon>
        <taxon>Strigeidida</taxon>
        <taxon>Schistosomatoidea</taxon>
        <taxon>Schistosomatidae</taxon>
        <taxon>Trichobilharzia</taxon>
    </lineage>
</organism>
<dbReference type="GO" id="GO:0003714">
    <property type="term" value="F:transcription corepressor activity"/>
    <property type="evidence" value="ECO:0007669"/>
    <property type="project" value="InterPro"/>
</dbReference>
<evidence type="ECO:0000259" key="6">
    <source>
        <dbReference type="PROSITE" id="PS50016"/>
    </source>
</evidence>
<accession>A0AA85KE49</accession>
<dbReference type="InterPro" id="IPR019787">
    <property type="entry name" value="Znf_PHD-finger"/>
</dbReference>
<dbReference type="InterPro" id="IPR013083">
    <property type="entry name" value="Znf_RING/FYVE/PHD"/>
</dbReference>
<evidence type="ECO:0000256" key="1">
    <source>
        <dbReference type="ARBA" id="ARBA00022723"/>
    </source>
</evidence>
<feature type="region of interest" description="Disordered" evidence="5">
    <location>
        <begin position="235"/>
        <end position="259"/>
    </location>
</feature>
<protein>
    <recommendedName>
        <fullName evidence="6">PHD-type domain-containing protein</fullName>
    </recommendedName>
</protein>
<keyword evidence="7" id="KW-1185">Reference proteome</keyword>
<dbReference type="InterPro" id="IPR001965">
    <property type="entry name" value="Znf_PHD"/>
</dbReference>
<keyword evidence="3" id="KW-0862">Zinc</keyword>
<evidence type="ECO:0000256" key="2">
    <source>
        <dbReference type="ARBA" id="ARBA00022771"/>
    </source>
</evidence>
<dbReference type="PANTHER" id="PTHR46309">
    <property type="entry name" value="PHD FINGER PROTEIN 12"/>
    <property type="match status" value="1"/>
</dbReference>
<name>A0AA85KE49_TRIRE</name>
<feature type="compositionally biased region" description="Low complexity" evidence="5">
    <location>
        <begin position="195"/>
        <end position="214"/>
    </location>
</feature>
<feature type="compositionally biased region" description="Polar residues" evidence="5">
    <location>
        <begin position="66"/>
        <end position="85"/>
    </location>
</feature>
<dbReference type="Gene3D" id="3.30.40.10">
    <property type="entry name" value="Zinc/RING finger domain, C3HC4 (zinc finger)"/>
    <property type="match status" value="1"/>
</dbReference>
<dbReference type="PROSITE" id="PS50016">
    <property type="entry name" value="ZF_PHD_2"/>
    <property type="match status" value="1"/>
</dbReference>
<feature type="region of interest" description="Disordered" evidence="5">
    <location>
        <begin position="159"/>
        <end position="214"/>
    </location>
</feature>
<dbReference type="SUPFAM" id="SSF57903">
    <property type="entry name" value="FYVE/PHD zinc finger"/>
    <property type="match status" value="1"/>
</dbReference>
<sequence>MPKYISYLEEKIFSLLDMSTNDNNLPHKESLMHEINALFAPPTNETYGRKGSLGLPPIRRGRKNIESASTSTETNTPSVASQQPPRGTLAKNDPFWKKPRANCHEYCDSCGCIEGERLVCDRCPASFHLECLDPPLDPDEAPVGVWYCHRCSMLIKDEEDKASTSSSQTTIATETGSSSRSGGRGGKKRQKNHPSSSASSSSSSSISSSTASTTTTTVVTVVGVQSNSTVTSVVSNNTSNASSHSTTINSSHSLHTQGSLQQFLQSQKSKRHYAFRSAGSEQNNPVVGGGRSSRSRTWGDSAYVADIEESELRSLWEVIEYAQYQNPKEFELPKDLMPSVKLPGSYKTLTERKNKGIIELENGMVPDPIRRCYVCIKTCFCAPLLPCDYCNACFIWSV</sequence>